<keyword evidence="4 6" id="KW-0143">Chaperone</keyword>
<dbReference type="Pfam" id="PF01430">
    <property type="entry name" value="HSP33"/>
    <property type="match status" value="1"/>
</dbReference>
<sequence>MEESKQQQNITQDTVQDMLIRGTGLGGKVRIFAARTTNLVNELQRRHGTYPTATAALGRTVTAAAMMGAMLKGEEKLTVQVKGDGPIGQVVADANARGEIRGYVTHPQVHLASNAEGKLDVAGAVGRSGFIHITKDLGLKEPYRGSSPIISGELGEDFTYYFATSEQTPSAVGLGVLVDTDNSVLHAGGFIIQLLPGLSDEEITEIEQSLSTLPPVTALLDQGMELEELATWIVKDVHIMDRMPLVFQCQCSRERVESTLISLGQEELRAIINEDHKAEVVCHFCNEAYAFNRDDLEKLAAAAVTKKTQS</sequence>
<dbReference type="PANTHER" id="PTHR30111">
    <property type="entry name" value="33 KDA CHAPERONIN"/>
    <property type="match status" value="1"/>
</dbReference>
<dbReference type="HAMAP" id="MF_00117">
    <property type="entry name" value="HslO"/>
    <property type="match status" value="1"/>
</dbReference>
<comment type="function">
    <text evidence="6">Redox regulated molecular chaperone. Protects both thermally unfolding and oxidatively damaged proteins from irreversible aggregation. Plays an important role in the bacterial defense system toward oxidative stress.</text>
</comment>
<dbReference type="PANTHER" id="PTHR30111:SF1">
    <property type="entry name" value="33 KDA CHAPERONIN"/>
    <property type="match status" value="1"/>
</dbReference>
<evidence type="ECO:0000256" key="2">
    <source>
        <dbReference type="ARBA" id="ARBA00022833"/>
    </source>
</evidence>
<evidence type="ECO:0000256" key="3">
    <source>
        <dbReference type="ARBA" id="ARBA00023157"/>
    </source>
</evidence>
<feature type="disulfide bond" description="Redox-active" evidence="6">
    <location>
        <begin position="249"/>
        <end position="251"/>
    </location>
</feature>
<comment type="subcellular location">
    <subcellularLocation>
        <location evidence="6">Cytoplasm</location>
    </subcellularLocation>
</comment>
<comment type="similarity">
    <text evidence="6">Belongs to the HSP33 family.</text>
</comment>
<dbReference type="GO" id="GO:0051082">
    <property type="term" value="F:unfolded protein binding"/>
    <property type="evidence" value="ECO:0007669"/>
    <property type="project" value="UniProtKB-UniRule"/>
</dbReference>
<dbReference type="CDD" id="cd00498">
    <property type="entry name" value="Hsp33"/>
    <property type="match status" value="1"/>
</dbReference>
<dbReference type="Proteomes" id="UP000304148">
    <property type="component" value="Chromosome"/>
</dbReference>
<keyword evidence="5 6" id="KW-0676">Redox-active center</keyword>
<dbReference type="NCBIfam" id="NF001033">
    <property type="entry name" value="PRK00114.1"/>
    <property type="match status" value="1"/>
</dbReference>
<dbReference type="GO" id="GO:0042026">
    <property type="term" value="P:protein refolding"/>
    <property type="evidence" value="ECO:0007669"/>
    <property type="project" value="TreeGrafter"/>
</dbReference>
<dbReference type="GO" id="GO:0005737">
    <property type="term" value="C:cytoplasm"/>
    <property type="evidence" value="ECO:0007669"/>
    <property type="project" value="UniProtKB-SubCell"/>
</dbReference>
<comment type="PTM">
    <text evidence="6">Under oxidizing conditions two disulfide bonds are formed involving the reactive cysteines. Under reducing conditions zinc is bound to the reactive cysteines and the protein is inactive.</text>
</comment>
<proteinExistence type="inferred from homology"/>
<keyword evidence="2 6" id="KW-0862">Zinc</keyword>
<keyword evidence="7" id="KW-0346">Stress response</keyword>
<keyword evidence="1 6" id="KW-0963">Cytoplasm</keyword>
<dbReference type="Gene3D" id="3.55.30.10">
    <property type="entry name" value="Hsp33 domain"/>
    <property type="match status" value="1"/>
</dbReference>
<evidence type="ECO:0000256" key="6">
    <source>
        <dbReference type="HAMAP-Rule" id="MF_00117"/>
    </source>
</evidence>
<dbReference type="SUPFAM" id="SSF118352">
    <property type="entry name" value="HSP33 redox switch-like"/>
    <property type="match status" value="1"/>
</dbReference>
<protein>
    <recommendedName>
        <fullName evidence="6">33 kDa chaperonin</fullName>
    </recommendedName>
    <alternativeName>
        <fullName evidence="6">Heat shock protein 33 homolog</fullName>
        <shortName evidence="6">HSP33</shortName>
    </alternativeName>
</protein>
<dbReference type="PIRSF" id="PIRSF005261">
    <property type="entry name" value="Heat_shock_Hsp33"/>
    <property type="match status" value="1"/>
</dbReference>
<dbReference type="GO" id="GO:0044183">
    <property type="term" value="F:protein folding chaperone"/>
    <property type="evidence" value="ECO:0007669"/>
    <property type="project" value="TreeGrafter"/>
</dbReference>
<dbReference type="AlphaFoldDB" id="A0A383RKL5"/>
<evidence type="ECO:0000313" key="8">
    <source>
        <dbReference type="Proteomes" id="UP000304148"/>
    </source>
</evidence>
<dbReference type="InterPro" id="IPR016153">
    <property type="entry name" value="Heat_shock_Hsp33_N"/>
</dbReference>
<name>A0A383RKL5_PAEAL</name>
<reference evidence="8" key="1">
    <citation type="submission" date="2018-08" db="EMBL/GenBank/DDBJ databases">
        <authorList>
            <person name="Chevrot R."/>
        </authorList>
    </citation>
    <scope>NUCLEOTIDE SEQUENCE [LARGE SCALE GENOMIC DNA]</scope>
</reference>
<dbReference type="EMBL" id="LS992241">
    <property type="protein sequence ID" value="SYX87044.1"/>
    <property type="molecule type" value="Genomic_DNA"/>
</dbReference>
<dbReference type="Gene3D" id="3.90.1280.10">
    <property type="entry name" value="HSP33 redox switch-like"/>
    <property type="match status" value="1"/>
</dbReference>
<organism evidence="7 8">
    <name type="scientific">Paenibacillus alvei</name>
    <name type="common">Bacillus alvei</name>
    <dbReference type="NCBI Taxonomy" id="44250"/>
    <lineage>
        <taxon>Bacteria</taxon>
        <taxon>Bacillati</taxon>
        <taxon>Bacillota</taxon>
        <taxon>Bacilli</taxon>
        <taxon>Bacillales</taxon>
        <taxon>Paenibacillaceae</taxon>
        <taxon>Paenibacillus</taxon>
    </lineage>
</organism>
<evidence type="ECO:0000313" key="7">
    <source>
        <dbReference type="EMBL" id="SYX87044.1"/>
    </source>
</evidence>
<evidence type="ECO:0000256" key="4">
    <source>
        <dbReference type="ARBA" id="ARBA00023186"/>
    </source>
</evidence>
<dbReference type="RefSeq" id="WP_138188778.1">
    <property type="nucleotide sequence ID" value="NZ_LS992241.1"/>
</dbReference>
<evidence type="ECO:0000256" key="5">
    <source>
        <dbReference type="ARBA" id="ARBA00023284"/>
    </source>
</evidence>
<feature type="disulfide bond" description="Redox-active" evidence="6">
    <location>
        <begin position="282"/>
        <end position="285"/>
    </location>
</feature>
<dbReference type="SUPFAM" id="SSF64397">
    <property type="entry name" value="Hsp33 domain"/>
    <property type="match status" value="1"/>
</dbReference>
<dbReference type="InterPro" id="IPR016154">
    <property type="entry name" value="Heat_shock_Hsp33_C"/>
</dbReference>
<dbReference type="InterPro" id="IPR000397">
    <property type="entry name" value="Heat_shock_Hsp33"/>
</dbReference>
<accession>A0A383RKL5</accession>
<gene>
    <name evidence="6 7" type="primary">hslO</name>
    <name evidence="7" type="ORF">PBLR_15471</name>
</gene>
<evidence type="ECO:0000256" key="1">
    <source>
        <dbReference type="ARBA" id="ARBA00022490"/>
    </source>
</evidence>
<keyword evidence="3 6" id="KW-1015">Disulfide bond</keyword>